<dbReference type="Pfam" id="PF07992">
    <property type="entry name" value="Pyr_redox_2"/>
    <property type="match status" value="1"/>
</dbReference>
<dbReference type="SUPFAM" id="SSF51905">
    <property type="entry name" value="FAD/NAD(P)-binding domain"/>
    <property type="match status" value="2"/>
</dbReference>
<proteinExistence type="inferred from homology"/>
<comment type="similarity">
    <text evidence="2">Belongs to the NADH dehydrogenase family.</text>
</comment>
<dbReference type="InterPro" id="IPR051169">
    <property type="entry name" value="NADH-Q_oxidoreductase"/>
</dbReference>
<keyword evidence="3" id="KW-0285">Flavoprotein</keyword>
<evidence type="ECO:0000313" key="8">
    <source>
        <dbReference type="Proteomes" id="UP001595279"/>
    </source>
</evidence>
<evidence type="ECO:0000256" key="2">
    <source>
        <dbReference type="ARBA" id="ARBA00005272"/>
    </source>
</evidence>
<evidence type="ECO:0000259" key="6">
    <source>
        <dbReference type="Pfam" id="PF07992"/>
    </source>
</evidence>
<evidence type="ECO:0000256" key="3">
    <source>
        <dbReference type="ARBA" id="ARBA00022630"/>
    </source>
</evidence>
<dbReference type="RefSeq" id="WP_390270399.1">
    <property type="nucleotide sequence ID" value="NZ_JBHRSA010000028.1"/>
</dbReference>
<evidence type="ECO:0000256" key="5">
    <source>
        <dbReference type="ARBA" id="ARBA00023002"/>
    </source>
</evidence>
<gene>
    <name evidence="7" type="ORF">ACFOGI_06765</name>
</gene>
<dbReference type="InterPro" id="IPR036188">
    <property type="entry name" value="FAD/NAD-bd_sf"/>
</dbReference>
<evidence type="ECO:0000256" key="4">
    <source>
        <dbReference type="ARBA" id="ARBA00022827"/>
    </source>
</evidence>
<organism evidence="7 8">
    <name type="scientific">Virgibacillus xinjiangensis</name>
    <dbReference type="NCBI Taxonomy" id="393090"/>
    <lineage>
        <taxon>Bacteria</taxon>
        <taxon>Bacillati</taxon>
        <taxon>Bacillota</taxon>
        <taxon>Bacilli</taxon>
        <taxon>Bacillales</taxon>
        <taxon>Bacillaceae</taxon>
        <taxon>Virgibacillus</taxon>
    </lineage>
</organism>
<keyword evidence="4" id="KW-0274">FAD</keyword>
<dbReference type="GO" id="GO:0016491">
    <property type="term" value="F:oxidoreductase activity"/>
    <property type="evidence" value="ECO:0007669"/>
    <property type="project" value="UniProtKB-KW"/>
</dbReference>
<keyword evidence="5 7" id="KW-0560">Oxidoreductase</keyword>
<evidence type="ECO:0000313" key="7">
    <source>
        <dbReference type="EMBL" id="MFC3039950.1"/>
    </source>
</evidence>
<name>A0ABV7CUD5_9BACI</name>
<comment type="cofactor">
    <cofactor evidence="1">
        <name>FAD</name>
        <dbReference type="ChEBI" id="CHEBI:57692"/>
    </cofactor>
</comment>
<dbReference type="InterPro" id="IPR023753">
    <property type="entry name" value="FAD/NAD-binding_dom"/>
</dbReference>
<dbReference type="Proteomes" id="UP001595279">
    <property type="component" value="Unassembled WGS sequence"/>
</dbReference>
<dbReference type="Gene3D" id="3.50.50.100">
    <property type="match status" value="1"/>
</dbReference>
<reference evidence="8" key="1">
    <citation type="journal article" date="2019" name="Int. J. Syst. Evol. Microbiol.">
        <title>The Global Catalogue of Microorganisms (GCM) 10K type strain sequencing project: providing services to taxonomists for standard genome sequencing and annotation.</title>
        <authorList>
            <consortium name="The Broad Institute Genomics Platform"/>
            <consortium name="The Broad Institute Genome Sequencing Center for Infectious Disease"/>
            <person name="Wu L."/>
            <person name="Ma J."/>
        </authorList>
    </citation>
    <scope>NUCLEOTIDE SEQUENCE [LARGE SCALE GENOMIC DNA]</scope>
    <source>
        <strain evidence="8">KCTC 13128</strain>
    </source>
</reference>
<dbReference type="PANTHER" id="PTHR42913:SF3">
    <property type="entry name" value="64 KDA MITOCHONDRIAL NADH DEHYDROGENASE (EUROFUNG)"/>
    <property type="match status" value="1"/>
</dbReference>
<protein>
    <submittedName>
        <fullName evidence="7">NAD(P)/FAD-dependent oxidoreductase</fullName>
        <ecNumber evidence="7">1.6.5.-</ecNumber>
    </submittedName>
</protein>
<dbReference type="PANTHER" id="PTHR42913">
    <property type="entry name" value="APOPTOSIS-INDUCING FACTOR 1"/>
    <property type="match status" value="1"/>
</dbReference>
<dbReference type="EC" id="1.6.5.-" evidence="7"/>
<keyword evidence="8" id="KW-1185">Reference proteome</keyword>
<dbReference type="EMBL" id="JBHRSA010000028">
    <property type="protein sequence ID" value="MFC3039950.1"/>
    <property type="molecule type" value="Genomic_DNA"/>
</dbReference>
<feature type="domain" description="FAD/NAD(P)-binding" evidence="6">
    <location>
        <begin position="5"/>
        <end position="322"/>
    </location>
</feature>
<sequence length="402" mass="44392">MTKPKIVVLGAGYAGLTTTKRLTQQLSPEEAEIVLVNKHNYHYETTWLHEVAAGTINPNQARVMISDVVNPKRVRLIYDSVVKVKKDENIVVLENSEISYDYLVFALGFESNDFGIKGMDEHAFAIEDMDSSRMISEHIEYQFAKYKTEENPDENSLHILVGGAGFTGVEFVGELAEKVPELCQKYDIDRSKVRIINVEAAPSILPMFDKDLVEYGKKSLEDRGVEFRIGAPISECTPEGFVVGDDKELIKAGTVVWTGGVKGSSVLEASGFELTKGKVNVDADLRMTGENNLFVLGDCSWVWNKEEDRPYPPTAQLAMQEANVAAKNIKSLIYNQPLEDFVFKSKGTVASLGTTDGIGSVFDGRKLQGKAAAAMKKVVDNRSLFLIGGPKLLLKKGKVRPF</sequence>
<evidence type="ECO:0000256" key="1">
    <source>
        <dbReference type="ARBA" id="ARBA00001974"/>
    </source>
</evidence>
<comment type="caution">
    <text evidence="7">The sequence shown here is derived from an EMBL/GenBank/DDBJ whole genome shotgun (WGS) entry which is preliminary data.</text>
</comment>
<accession>A0ABV7CUD5</accession>